<organism evidence="1 2">
    <name type="scientific">Meganyctiphanes norvegica</name>
    <name type="common">Northern krill</name>
    <name type="synonym">Thysanopoda norvegica</name>
    <dbReference type="NCBI Taxonomy" id="48144"/>
    <lineage>
        <taxon>Eukaryota</taxon>
        <taxon>Metazoa</taxon>
        <taxon>Ecdysozoa</taxon>
        <taxon>Arthropoda</taxon>
        <taxon>Crustacea</taxon>
        <taxon>Multicrustacea</taxon>
        <taxon>Malacostraca</taxon>
        <taxon>Eumalacostraca</taxon>
        <taxon>Eucarida</taxon>
        <taxon>Euphausiacea</taxon>
        <taxon>Euphausiidae</taxon>
        <taxon>Meganyctiphanes</taxon>
    </lineage>
</organism>
<dbReference type="SUPFAM" id="SSF52540">
    <property type="entry name" value="P-loop containing nucleoside triphosphate hydrolases"/>
    <property type="match status" value="1"/>
</dbReference>
<dbReference type="AlphaFoldDB" id="A0AAV2RZP2"/>
<comment type="caution">
    <text evidence="1">The sequence shown here is derived from an EMBL/GenBank/DDBJ whole genome shotgun (WGS) entry which is preliminary data.</text>
</comment>
<evidence type="ECO:0008006" key="3">
    <source>
        <dbReference type="Google" id="ProtNLM"/>
    </source>
</evidence>
<dbReference type="EMBL" id="CAXKWB010037612">
    <property type="protein sequence ID" value="CAL4150308.1"/>
    <property type="molecule type" value="Genomic_DNA"/>
</dbReference>
<dbReference type="InterPro" id="IPR027417">
    <property type="entry name" value="P-loop_NTPase"/>
</dbReference>
<accession>A0AAV2RZP2</accession>
<name>A0AAV2RZP2_MEGNR</name>
<gene>
    <name evidence="1" type="ORF">MNOR_LOCUS30562</name>
</gene>
<dbReference type="PANTHER" id="PTHR46312">
    <property type="entry name" value="NACHT DOMAIN-CONTAINING PROTEIN"/>
    <property type="match status" value="1"/>
</dbReference>
<dbReference type="Proteomes" id="UP001497623">
    <property type="component" value="Unassembled WGS sequence"/>
</dbReference>
<protein>
    <recommendedName>
        <fullName evidence="3">NACHT domain-containing protein</fullName>
    </recommendedName>
</protein>
<proteinExistence type="predicted"/>
<dbReference type="Gene3D" id="3.40.50.300">
    <property type="entry name" value="P-loop containing nucleotide triphosphate hydrolases"/>
    <property type="match status" value="1"/>
</dbReference>
<sequence>MNVHRKSKSMFISSGNHLVSMGSFLLGFLMPLDKLPSPRFPPGFTKEDFEFSKLYKCVQEEGCKAMQILFRTIYSQPVMNTEDGKMAFMKYLNENCKKSKRYIKDKYKRYGLLASDLMEEDFDISFGYIIIEEVCGVDEERKFISEELWKEAEWLKIYRNKIAHIYGFMNGDLDSSLDSLCGHLKNIYELLENEFSISCTSEIDCMETYIEKTKLFEIRQDDMESYIQDVKKFKADNIVHMTIEGRKEIYRKCSKGIYLLDTYLESLNPCTFLLYDKTKNLNLSANFVIPKVLKNKTSFELKDLFTALDNKGKEDPKVIYMKGKSNSGKTSLCKFLLHSWATNKESVIRRTDFDIAIYINVFSLKSNSLELAFRSEILPKTTNNFQDKDIIPTLQDLNILFLIDAFELRNNRTNPIIEEIFSKFGEQSARSRIFLTATPDDTDAVVQFAKDNRLPYLSLELEGFDETQIKELSQNVLKTFQLENIDENSCLFEAHLNSLTIEAQYLKLPGFIILILILWIEDKETLASPRSLTSLYQNIFKLCQESYKVHLKTFVDLDIEMKTAIKIFHVVGKSFLSSLKHDTFISSQEISKGIEAICPMKGNEQKIVCKIFDTDNEDGFLINKTQMQYLAASYLFSRVNESDVEEMLQYYDDVDIHNFSSIIIFFAGIANIKGQFDSPLASDTFKIIENQLYITGEDFEFWWTLVSECPNVDSNGYDFDICSRVADVLVKEWHLKEDNAVKAIKLLQFSPLMPNKIRINIPLGTDPSSIPGLTKAFEDLKHTFQLHESKDSFKIEAHFYEQFEEKSLSYSDQILLSITNLYPQAQLTSFTGHLGEDATVYIKLGKCYKLESLNVRITSMESFKSLICLCLYKFKGLKKVHICLDIPTKCDYSSLPHFPRRYRKLSLTFPNVTNIDDLAWLEACVDKITNSNGCQELHGGIGFQIPKGLLQKMGIKE</sequence>
<evidence type="ECO:0000313" key="2">
    <source>
        <dbReference type="Proteomes" id="UP001497623"/>
    </source>
</evidence>
<evidence type="ECO:0000313" key="1">
    <source>
        <dbReference type="EMBL" id="CAL4150308.1"/>
    </source>
</evidence>
<keyword evidence="2" id="KW-1185">Reference proteome</keyword>
<dbReference type="PANTHER" id="PTHR46312:SF2">
    <property type="entry name" value="NUCLEOTIDE-BINDING OLIGOMERIZATION DOMAIN-CONTAINING PROTEIN 2-LIKE"/>
    <property type="match status" value="1"/>
</dbReference>
<reference evidence="1 2" key="1">
    <citation type="submission" date="2024-05" db="EMBL/GenBank/DDBJ databases">
        <authorList>
            <person name="Wallberg A."/>
        </authorList>
    </citation>
    <scope>NUCLEOTIDE SEQUENCE [LARGE SCALE GENOMIC DNA]</scope>
</reference>